<dbReference type="Proteomes" id="UP001165960">
    <property type="component" value="Unassembled WGS sequence"/>
</dbReference>
<keyword evidence="2" id="KW-1185">Reference proteome</keyword>
<sequence length="120" mass="13017">MYHLIIASFVSIVLSQAAYQPTATPASYPAPQYVNHNGTSRNHMGKKNKHMEHGCMQLKHDHNASMASYNPSGQNSTQNCFRGNHHGAHQGAMPPSYTAINTVYPIQTNAIPIVAATSNA</sequence>
<name>A0ACC2S2R6_9FUNG</name>
<evidence type="ECO:0000313" key="2">
    <source>
        <dbReference type="Proteomes" id="UP001165960"/>
    </source>
</evidence>
<gene>
    <name evidence="1" type="ORF">DSO57_1031774</name>
</gene>
<comment type="caution">
    <text evidence="1">The sequence shown here is derived from an EMBL/GenBank/DDBJ whole genome shotgun (WGS) entry which is preliminary data.</text>
</comment>
<accession>A0ACC2S2R6</accession>
<organism evidence="1 2">
    <name type="scientific">Entomophthora muscae</name>
    <dbReference type="NCBI Taxonomy" id="34485"/>
    <lineage>
        <taxon>Eukaryota</taxon>
        <taxon>Fungi</taxon>
        <taxon>Fungi incertae sedis</taxon>
        <taxon>Zoopagomycota</taxon>
        <taxon>Entomophthoromycotina</taxon>
        <taxon>Entomophthoromycetes</taxon>
        <taxon>Entomophthorales</taxon>
        <taxon>Entomophthoraceae</taxon>
        <taxon>Entomophthora</taxon>
    </lineage>
</organism>
<protein>
    <submittedName>
        <fullName evidence="1">Uncharacterized protein</fullName>
    </submittedName>
</protein>
<proteinExistence type="predicted"/>
<reference evidence="1" key="1">
    <citation type="submission" date="2022-04" db="EMBL/GenBank/DDBJ databases">
        <title>Genome of the entomopathogenic fungus Entomophthora muscae.</title>
        <authorList>
            <person name="Elya C."/>
            <person name="Lovett B.R."/>
            <person name="Lee E."/>
            <person name="Macias A.M."/>
            <person name="Hajek A.E."/>
            <person name="De Bivort B.L."/>
            <person name="Kasson M.T."/>
            <person name="De Fine Licht H.H."/>
            <person name="Stajich J.E."/>
        </authorList>
    </citation>
    <scope>NUCLEOTIDE SEQUENCE</scope>
    <source>
        <strain evidence="1">Berkeley</strain>
    </source>
</reference>
<dbReference type="EMBL" id="QTSX02005911">
    <property type="protein sequence ID" value="KAJ9056558.1"/>
    <property type="molecule type" value="Genomic_DNA"/>
</dbReference>
<evidence type="ECO:0000313" key="1">
    <source>
        <dbReference type="EMBL" id="KAJ9056558.1"/>
    </source>
</evidence>